<name>A0A9P4MHA0_9PEZI</name>
<dbReference type="SUPFAM" id="SSF51905">
    <property type="entry name" value="FAD/NAD(P)-binding domain"/>
    <property type="match status" value="1"/>
</dbReference>
<evidence type="ECO:0000256" key="1">
    <source>
        <dbReference type="ARBA" id="ARBA00007992"/>
    </source>
</evidence>
<evidence type="ECO:0000256" key="5">
    <source>
        <dbReference type="ARBA" id="ARBA00023033"/>
    </source>
</evidence>
<dbReference type="OrthoDB" id="417877at2759"/>
<sequence>MAELNVIIAGAGIAGLATAIALRRLEATGLTININLYEKATELREIGASIALSPNGLRTLERLGVNHALDDDLAFRGPSGLPMIYRHWKTNEIVSVDKFIDVADQRHQTARFHRGHLHQALLQHVPRDIIHLRKAVRSAKADGHGVEVSFEDGTSVKGDLLVGADGLRSKVRTTFNPDHHLHWTGRTFFRATFDTSLIESIPDLPPDSTHWWGPHHSFFASRLGKNQYTTVGNYDPTKFSKNQDPATVSWDQEGSADDIALFRQLYSDWNPVVKALAEATPQVRLYPNFAGRPLKSWVFGDRVTLVGDAAHTHGGAHAAGGSLALDDAWALYLSLSHVLTQAVGDRPSAPELHQALTIYEKTRRPHTTRLLEGVLASVGAVAPASDEALREKMKSRPSTTWLTEHDVEASFAEVVAKEDLSAIEEIAERSRL</sequence>
<keyword evidence="2" id="KW-0285">Flavoprotein</keyword>
<evidence type="ECO:0000259" key="6">
    <source>
        <dbReference type="Pfam" id="PF01494"/>
    </source>
</evidence>
<evidence type="ECO:0000256" key="4">
    <source>
        <dbReference type="ARBA" id="ARBA00023002"/>
    </source>
</evidence>
<dbReference type="Proteomes" id="UP000799439">
    <property type="component" value="Unassembled WGS sequence"/>
</dbReference>
<dbReference type="GO" id="GO:0004497">
    <property type="term" value="F:monooxygenase activity"/>
    <property type="evidence" value="ECO:0007669"/>
    <property type="project" value="UniProtKB-KW"/>
</dbReference>
<keyword evidence="8" id="KW-1185">Reference proteome</keyword>
<reference evidence="7" key="1">
    <citation type="journal article" date="2020" name="Stud. Mycol.">
        <title>101 Dothideomycetes genomes: a test case for predicting lifestyles and emergence of pathogens.</title>
        <authorList>
            <person name="Haridas S."/>
            <person name="Albert R."/>
            <person name="Binder M."/>
            <person name="Bloem J."/>
            <person name="Labutti K."/>
            <person name="Salamov A."/>
            <person name="Andreopoulos B."/>
            <person name="Baker S."/>
            <person name="Barry K."/>
            <person name="Bills G."/>
            <person name="Bluhm B."/>
            <person name="Cannon C."/>
            <person name="Castanera R."/>
            <person name="Culley D."/>
            <person name="Daum C."/>
            <person name="Ezra D."/>
            <person name="Gonzalez J."/>
            <person name="Henrissat B."/>
            <person name="Kuo A."/>
            <person name="Liang C."/>
            <person name="Lipzen A."/>
            <person name="Lutzoni F."/>
            <person name="Magnuson J."/>
            <person name="Mondo S."/>
            <person name="Nolan M."/>
            <person name="Ohm R."/>
            <person name="Pangilinan J."/>
            <person name="Park H.-J."/>
            <person name="Ramirez L."/>
            <person name="Alfaro M."/>
            <person name="Sun H."/>
            <person name="Tritt A."/>
            <person name="Yoshinaga Y."/>
            <person name="Zwiers L.-H."/>
            <person name="Turgeon B."/>
            <person name="Goodwin S."/>
            <person name="Spatafora J."/>
            <person name="Crous P."/>
            <person name="Grigoriev I."/>
        </authorList>
    </citation>
    <scope>NUCLEOTIDE SEQUENCE</scope>
    <source>
        <strain evidence="7">CBS 260.36</strain>
    </source>
</reference>
<evidence type="ECO:0000256" key="3">
    <source>
        <dbReference type="ARBA" id="ARBA00022827"/>
    </source>
</evidence>
<proteinExistence type="inferred from homology"/>
<dbReference type="Gene3D" id="3.50.50.60">
    <property type="entry name" value="FAD/NAD(P)-binding domain"/>
    <property type="match status" value="1"/>
</dbReference>
<keyword evidence="4" id="KW-0560">Oxidoreductase</keyword>
<evidence type="ECO:0000256" key="2">
    <source>
        <dbReference type="ARBA" id="ARBA00022630"/>
    </source>
</evidence>
<dbReference type="AlphaFoldDB" id="A0A9P4MHA0"/>
<dbReference type="InterPro" id="IPR036188">
    <property type="entry name" value="FAD/NAD-bd_sf"/>
</dbReference>
<keyword evidence="5 7" id="KW-0503">Monooxygenase</keyword>
<accession>A0A9P4MHA0</accession>
<dbReference type="InterPro" id="IPR050493">
    <property type="entry name" value="FAD-dep_Monooxygenase_BioMet"/>
</dbReference>
<organism evidence="7 8">
    <name type="scientific">Myriangium duriaei CBS 260.36</name>
    <dbReference type="NCBI Taxonomy" id="1168546"/>
    <lineage>
        <taxon>Eukaryota</taxon>
        <taxon>Fungi</taxon>
        <taxon>Dikarya</taxon>
        <taxon>Ascomycota</taxon>
        <taxon>Pezizomycotina</taxon>
        <taxon>Dothideomycetes</taxon>
        <taxon>Dothideomycetidae</taxon>
        <taxon>Myriangiales</taxon>
        <taxon>Myriangiaceae</taxon>
        <taxon>Myriangium</taxon>
    </lineage>
</organism>
<keyword evidence="3" id="KW-0274">FAD</keyword>
<dbReference type="SUPFAM" id="SSF54373">
    <property type="entry name" value="FAD-linked reductases, C-terminal domain"/>
    <property type="match status" value="1"/>
</dbReference>
<evidence type="ECO:0000313" key="8">
    <source>
        <dbReference type="Proteomes" id="UP000799439"/>
    </source>
</evidence>
<gene>
    <name evidence="7" type="ORF">K461DRAFT_277714</name>
</gene>
<dbReference type="Pfam" id="PF01494">
    <property type="entry name" value="FAD_binding_3"/>
    <property type="match status" value="1"/>
</dbReference>
<evidence type="ECO:0000313" key="7">
    <source>
        <dbReference type="EMBL" id="KAF2152953.1"/>
    </source>
</evidence>
<dbReference type="InterPro" id="IPR002938">
    <property type="entry name" value="FAD-bd"/>
</dbReference>
<dbReference type="GO" id="GO:0071949">
    <property type="term" value="F:FAD binding"/>
    <property type="evidence" value="ECO:0007669"/>
    <property type="project" value="InterPro"/>
</dbReference>
<feature type="domain" description="FAD-binding" evidence="6">
    <location>
        <begin position="4"/>
        <end position="370"/>
    </location>
</feature>
<dbReference type="PANTHER" id="PTHR13789">
    <property type="entry name" value="MONOOXYGENASE"/>
    <property type="match status" value="1"/>
</dbReference>
<protein>
    <submittedName>
        <fullName evidence="7">Monooxygenase</fullName>
    </submittedName>
</protein>
<dbReference type="EMBL" id="ML996085">
    <property type="protein sequence ID" value="KAF2152953.1"/>
    <property type="molecule type" value="Genomic_DNA"/>
</dbReference>
<comment type="similarity">
    <text evidence="1">Belongs to the paxM FAD-dependent monooxygenase family.</text>
</comment>
<dbReference type="PRINTS" id="PR00420">
    <property type="entry name" value="RNGMNOXGNASE"/>
</dbReference>
<dbReference type="PANTHER" id="PTHR13789:SF309">
    <property type="entry name" value="PUTATIVE (AFU_ORTHOLOGUE AFUA_6G14510)-RELATED"/>
    <property type="match status" value="1"/>
</dbReference>
<comment type="caution">
    <text evidence="7">The sequence shown here is derived from an EMBL/GenBank/DDBJ whole genome shotgun (WGS) entry which is preliminary data.</text>
</comment>